<dbReference type="EMBL" id="MK072395">
    <property type="protein sequence ID" value="AYV83909.1"/>
    <property type="molecule type" value="Genomic_DNA"/>
</dbReference>
<organism evidence="1">
    <name type="scientific">Hyperionvirus sp</name>
    <dbReference type="NCBI Taxonomy" id="2487770"/>
    <lineage>
        <taxon>Viruses</taxon>
        <taxon>Varidnaviria</taxon>
        <taxon>Bamfordvirae</taxon>
        <taxon>Nucleocytoviricota</taxon>
        <taxon>Megaviricetes</taxon>
        <taxon>Imitervirales</taxon>
        <taxon>Mimiviridae</taxon>
        <taxon>Klosneuvirinae</taxon>
    </lineage>
</organism>
<name>A0A3G5AEW6_9VIRU</name>
<sequence length="46" mass="5534">MTTGLLDFEKPFRIEEWLYYAIDYGQHITLLTRNAINCLQMNIKKK</sequence>
<gene>
    <name evidence="1" type="ORF">Hyperionvirus13_52</name>
</gene>
<proteinExistence type="predicted"/>
<evidence type="ECO:0000313" key="1">
    <source>
        <dbReference type="EMBL" id="AYV83909.1"/>
    </source>
</evidence>
<accession>A0A3G5AEW6</accession>
<reference evidence="1" key="1">
    <citation type="submission" date="2018-10" db="EMBL/GenBank/DDBJ databases">
        <title>Hidden diversity of soil giant viruses.</title>
        <authorList>
            <person name="Schulz F."/>
            <person name="Alteio L."/>
            <person name="Goudeau D."/>
            <person name="Ryan E.M."/>
            <person name="Malmstrom R.R."/>
            <person name="Blanchard J."/>
            <person name="Woyke T."/>
        </authorList>
    </citation>
    <scope>NUCLEOTIDE SEQUENCE</scope>
    <source>
        <strain evidence="1">HYV1</strain>
    </source>
</reference>
<protein>
    <submittedName>
        <fullName evidence="1">Uncharacterized protein</fullName>
    </submittedName>
</protein>